<dbReference type="InterPro" id="IPR015422">
    <property type="entry name" value="PyrdxlP-dep_Trfase_small"/>
</dbReference>
<dbReference type="GO" id="GO:0030170">
    <property type="term" value="F:pyridoxal phosphate binding"/>
    <property type="evidence" value="ECO:0007669"/>
    <property type="project" value="InterPro"/>
</dbReference>
<dbReference type="Gene3D" id="3.40.640.10">
    <property type="entry name" value="Type I PLP-dependent aspartate aminotransferase-like (Major domain)"/>
    <property type="match status" value="1"/>
</dbReference>
<dbReference type="InterPro" id="IPR015424">
    <property type="entry name" value="PyrdxlP-dep_Trfase"/>
</dbReference>
<comment type="pathway">
    <text evidence="4">Cofactor biosynthesis; NAD(+) biosynthesis; quinolinate from L-kynurenine: step 2/3.</text>
</comment>
<evidence type="ECO:0000256" key="1">
    <source>
        <dbReference type="ARBA" id="ARBA00022642"/>
    </source>
</evidence>
<keyword evidence="5" id="KW-0032">Aminotransferase</keyword>
<sequence>MESTREWAEKQDLEDPLSVFRKEFALPTGVIQLNGNSLGPLPRAVPDALDEVVRHQWGEHLIRAWSEDGWWDAPVRVGDRIGRLIGAGAGRTVVGESTSVQLFNAVTAAARLRPDRPVLVSDSTNFPTDRYLATSVARLLGLRLIETPMGELGEVLRRYRGEVGAILCGAVDFRTGELWDISRTTADIHAAGGIAVWDLSHAAGAVPLDVDAAGVDLAVGCGYKYLSGGPGAPAFLYSAARHHDTLDLPLTGWHGHARPFDMADEFVPASGIDRARTGTPHVLSLLALEAALEPLEAAGVAAVRRKSLRLGDYLTRLVAEPSDASGAPGSDRGLEVVTPSAHDRRGNHITLRHARAPEVSAALMERGVVTDSRPPDLLRLCLNGLYVSHTDVFDAVATLRDVLREVPRAGEVAG</sequence>
<comment type="subunit">
    <text evidence="4">Homodimer.</text>
</comment>
<comment type="pathway">
    <text evidence="4">Amino-acid degradation; L-kynurenine degradation; L-alanine and anthranilate from L-kynurenine: step 1/1.</text>
</comment>
<keyword evidence="3 4" id="KW-0663">Pyridoxal phosphate</keyword>
<dbReference type="EMBL" id="VKHS01000006">
    <property type="protein sequence ID" value="MBB0228075.1"/>
    <property type="molecule type" value="Genomic_DNA"/>
</dbReference>
<dbReference type="GO" id="GO:0019441">
    <property type="term" value="P:L-tryptophan catabolic process to kynurenine"/>
    <property type="evidence" value="ECO:0007669"/>
    <property type="project" value="TreeGrafter"/>
</dbReference>
<evidence type="ECO:0000313" key="5">
    <source>
        <dbReference type="EMBL" id="MBB0228075.1"/>
    </source>
</evidence>
<comment type="catalytic activity">
    <reaction evidence="4">
        <text>3-hydroxy-L-kynurenine + H2O = 3-hydroxyanthranilate + L-alanine + H(+)</text>
        <dbReference type="Rhea" id="RHEA:25143"/>
        <dbReference type="ChEBI" id="CHEBI:15377"/>
        <dbReference type="ChEBI" id="CHEBI:15378"/>
        <dbReference type="ChEBI" id="CHEBI:36559"/>
        <dbReference type="ChEBI" id="CHEBI:57972"/>
        <dbReference type="ChEBI" id="CHEBI:58125"/>
        <dbReference type="EC" id="3.7.1.3"/>
    </reaction>
</comment>
<comment type="caution">
    <text evidence="5">The sequence shown here is derived from an EMBL/GenBank/DDBJ whole genome shotgun (WGS) entry which is preliminary data.</text>
</comment>
<keyword evidence="5" id="KW-0808">Transferase</keyword>
<reference evidence="6" key="1">
    <citation type="submission" date="2019-10" db="EMBL/GenBank/DDBJ databases">
        <title>Streptomyces sp. nov., a novel actinobacterium isolated from alkaline environment.</title>
        <authorList>
            <person name="Golinska P."/>
        </authorList>
    </citation>
    <scope>NUCLEOTIDE SEQUENCE [LARGE SCALE GENOMIC DNA]</scope>
    <source>
        <strain evidence="6">DSM 42108</strain>
    </source>
</reference>
<organism evidence="5 6">
    <name type="scientific">Streptomyces calidiresistens</name>
    <dbReference type="NCBI Taxonomy" id="1485586"/>
    <lineage>
        <taxon>Bacteria</taxon>
        <taxon>Bacillati</taxon>
        <taxon>Actinomycetota</taxon>
        <taxon>Actinomycetes</taxon>
        <taxon>Kitasatosporales</taxon>
        <taxon>Streptomycetaceae</taxon>
        <taxon>Streptomyces</taxon>
    </lineage>
</organism>
<dbReference type="GO" id="GO:0030429">
    <property type="term" value="F:kynureninase activity"/>
    <property type="evidence" value="ECO:0007669"/>
    <property type="project" value="UniProtKB-EC"/>
</dbReference>
<protein>
    <recommendedName>
        <fullName evidence="4">Kynureninase</fullName>
        <ecNumber evidence="4">3.7.1.3</ecNumber>
    </recommendedName>
</protein>
<keyword evidence="1 4" id="KW-0662">Pyridine nucleotide biosynthesis</keyword>
<dbReference type="GO" id="GO:0009435">
    <property type="term" value="P:NAD+ biosynthetic process"/>
    <property type="evidence" value="ECO:0007669"/>
    <property type="project" value="UniProtKB-UniPathway"/>
</dbReference>
<dbReference type="UniPathway" id="UPA00253">
    <property type="reaction ID" value="UER00329"/>
</dbReference>
<dbReference type="RefSeq" id="WP_182659781.1">
    <property type="nucleotide sequence ID" value="NZ_VKHS01000006.1"/>
</dbReference>
<dbReference type="PANTHER" id="PTHR14084:SF0">
    <property type="entry name" value="KYNURENINASE"/>
    <property type="match status" value="1"/>
</dbReference>
<comment type="similarity">
    <text evidence="4">Belongs to the kynureninase family.</text>
</comment>
<dbReference type="Proteomes" id="UP000530234">
    <property type="component" value="Unassembled WGS sequence"/>
</dbReference>
<evidence type="ECO:0000313" key="6">
    <source>
        <dbReference type="Proteomes" id="UP000530234"/>
    </source>
</evidence>
<dbReference type="AlphaFoldDB" id="A0A7W3SZD2"/>
<dbReference type="GO" id="GO:0097053">
    <property type="term" value="P:L-kynurenine catabolic process"/>
    <property type="evidence" value="ECO:0007669"/>
    <property type="project" value="UniProtKB-UniPathway"/>
</dbReference>
<dbReference type="EC" id="3.7.1.3" evidence="4"/>
<dbReference type="GO" id="GO:0005737">
    <property type="term" value="C:cytoplasm"/>
    <property type="evidence" value="ECO:0007669"/>
    <property type="project" value="InterPro"/>
</dbReference>
<dbReference type="PIRSF" id="PIRSF038800">
    <property type="entry name" value="KYNU"/>
    <property type="match status" value="1"/>
</dbReference>
<evidence type="ECO:0000256" key="2">
    <source>
        <dbReference type="ARBA" id="ARBA00022801"/>
    </source>
</evidence>
<comment type="function">
    <text evidence="4">Catalyzes the cleavage of L-kynurenine (L-Kyn) and L-3-hydroxykynurenine (L-3OHKyn) into anthranilic acid (AA) and 3-hydroxyanthranilic acid (3-OHAA), respectively.</text>
</comment>
<dbReference type="SUPFAM" id="SSF53383">
    <property type="entry name" value="PLP-dependent transferases"/>
    <property type="match status" value="1"/>
</dbReference>
<dbReference type="GO" id="GO:0043420">
    <property type="term" value="P:anthranilate metabolic process"/>
    <property type="evidence" value="ECO:0007669"/>
    <property type="project" value="TreeGrafter"/>
</dbReference>
<dbReference type="PANTHER" id="PTHR14084">
    <property type="entry name" value="KYNURENINASE"/>
    <property type="match status" value="1"/>
</dbReference>
<comment type="cofactor">
    <cofactor evidence="4">
        <name>pyridoxal 5'-phosphate</name>
        <dbReference type="ChEBI" id="CHEBI:597326"/>
    </cofactor>
</comment>
<comment type="catalytic activity">
    <reaction evidence="4">
        <text>L-kynurenine + H2O = anthranilate + L-alanine + H(+)</text>
        <dbReference type="Rhea" id="RHEA:16813"/>
        <dbReference type="ChEBI" id="CHEBI:15377"/>
        <dbReference type="ChEBI" id="CHEBI:15378"/>
        <dbReference type="ChEBI" id="CHEBI:16567"/>
        <dbReference type="ChEBI" id="CHEBI:57959"/>
        <dbReference type="ChEBI" id="CHEBI:57972"/>
        <dbReference type="EC" id="3.7.1.3"/>
    </reaction>
</comment>
<proteinExistence type="inferred from homology"/>
<gene>
    <name evidence="5" type="ORF">FOE67_00750</name>
</gene>
<name>A0A7W3SZD2_9ACTN</name>
<dbReference type="InterPro" id="IPR015421">
    <property type="entry name" value="PyrdxlP-dep_Trfase_major"/>
</dbReference>
<keyword evidence="2 4" id="KW-0378">Hydrolase</keyword>
<dbReference type="GO" id="GO:0008483">
    <property type="term" value="F:transaminase activity"/>
    <property type="evidence" value="ECO:0007669"/>
    <property type="project" value="UniProtKB-KW"/>
</dbReference>
<dbReference type="Pfam" id="PF22580">
    <property type="entry name" value="KYNU_C"/>
    <property type="match status" value="1"/>
</dbReference>
<accession>A0A7W3SZD2</accession>
<dbReference type="UniPathway" id="UPA00334">
    <property type="reaction ID" value="UER00455"/>
</dbReference>
<keyword evidence="6" id="KW-1185">Reference proteome</keyword>
<dbReference type="InterPro" id="IPR010111">
    <property type="entry name" value="Kynureninase"/>
</dbReference>
<evidence type="ECO:0000256" key="4">
    <source>
        <dbReference type="PIRNR" id="PIRNR038800"/>
    </source>
</evidence>
<dbReference type="Gene3D" id="3.90.1150.10">
    <property type="entry name" value="Aspartate Aminotransferase, domain 1"/>
    <property type="match status" value="1"/>
</dbReference>
<evidence type="ECO:0000256" key="3">
    <source>
        <dbReference type="ARBA" id="ARBA00022898"/>
    </source>
</evidence>